<name>A0A6G0S4I8_9STRA</name>
<dbReference type="AlphaFoldDB" id="A0A6G0S4I8"/>
<protein>
    <recommendedName>
        <fullName evidence="4">Timeless N-terminal domain-containing protein</fullName>
    </recommendedName>
</protein>
<evidence type="ECO:0008006" key="4">
    <source>
        <dbReference type="Google" id="ProtNLM"/>
    </source>
</evidence>
<sequence length="68" mass="8051">MIFLNLISLIFDATPTINLTASKNELKQNAFSLLFLLLDFFQDQHKMRQHLSFRLRYCAPPSNFFLKK</sequence>
<proteinExistence type="predicted"/>
<feature type="signal peptide" evidence="1">
    <location>
        <begin position="1"/>
        <end position="16"/>
    </location>
</feature>
<keyword evidence="1" id="KW-0732">Signal</keyword>
<dbReference type="EMBL" id="QXFY01000277">
    <property type="protein sequence ID" value="KAE9349584.1"/>
    <property type="molecule type" value="Genomic_DNA"/>
</dbReference>
<comment type="caution">
    <text evidence="2">The sequence shown here is derived from an EMBL/GenBank/DDBJ whole genome shotgun (WGS) entry which is preliminary data.</text>
</comment>
<reference evidence="2 3" key="1">
    <citation type="submission" date="2018-09" db="EMBL/GenBank/DDBJ databases">
        <title>Genomic investigation of the strawberry pathogen Phytophthora fragariae indicates pathogenicity is determined by transcriptional variation in three key races.</title>
        <authorList>
            <person name="Adams T.M."/>
            <person name="Armitage A.D."/>
            <person name="Sobczyk M.K."/>
            <person name="Bates H.J."/>
            <person name="Dunwell J.M."/>
            <person name="Nellist C.F."/>
            <person name="Harrison R.J."/>
        </authorList>
    </citation>
    <scope>NUCLEOTIDE SEQUENCE [LARGE SCALE GENOMIC DNA]</scope>
    <source>
        <strain evidence="2 3">NOV-77</strain>
    </source>
</reference>
<evidence type="ECO:0000313" key="2">
    <source>
        <dbReference type="EMBL" id="KAE9349584.1"/>
    </source>
</evidence>
<evidence type="ECO:0000256" key="1">
    <source>
        <dbReference type="SAM" id="SignalP"/>
    </source>
</evidence>
<accession>A0A6G0S4I8</accession>
<organism evidence="2 3">
    <name type="scientific">Phytophthora fragariae</name>
    <dbReference type="NCBI Taxonomy" id="53985"/>
    <lineage>
        <taxon>Eukaryota</taxon>
        <taxon>Sar</taxon>
        <taxon>Stramenopiles</taxon>
        <taxon>Oomycota</taxon>
        <taxon>Peronosporomycetes</taxon>
        <taxon>Peronosporales</taxon>
        <taxon>Peronosporaceae</taxon>
        <taxon>Phytophthora</taxon>
    </lineage>
</organism>
<dbReference type="Proteomes" id="UP000486351">
    <property type="component" value="Unassembled WGS sequence"/>
</dbReference>
<feature type="chain" id="PRO_5026238285" description="Timeless N-terminal domain-containing protein" evidence="1">
    <location>
        <begin position="17"/>
        <end position="68"/>
    </location>
</feature>
<evidence type="ECO:0000313" key="3">
    <source>
        <dbReference type="Proteomes" id="UP000486351"/>
    </source>
</evidence>
<gene>
    <name evidence="2" type="ORF">PF008_g6831</name>
</gene>